<accession>A0ABR4LWJ4</accession>
<protein>
    <recommendedName>
        <fullName evidence="2">NACHT domain-containing protein</fullName>
    </recommendedName>
</protein>
<dbReference type="SUPFAM" id="SSF48452">
    <property type="entry name" value="TPR-like"/>
    <property type="match status" value="2"/>
</dbReference>
<proteinExistence type="predicted"/>
<feature type="domain" description="NACHT" evidence="2">
    <location>
        <begin position="359"/>
        <end position="455"/>
    </location>
</feature>
<dbReference type="InterPro" id="IPR011990">
    <property type="entry name" value="TPR-like_helical_dom_sf"/>
</dbReference>
<evidence type="ECO:0000313" key="4">
    <source>
        <dbReference type="Proteomes" id="UP001610432"/>
    </source>
</evidence>
<dbReference type="InterPro" id="IPR029058">
    <property type="entry name" value="AB_hydrolase_fold"/>
</dbReference>
<dbReference type="InterPro" id="IPR027417">
    <property type="entry name" value="P-loop_NTPase"/>
</dbReference>
<evidence type="ECO:0000313" key="3">
    <source>
        <dbReference type="EMBL" id="KAL2868909.1"/>
    </source>
</evidence>
<dbReference type="SMART" id="SM00028">
    <property type="entry name" value="TPR"/>
    <property type="match status" value="3"/>
</dbReference>
<keyword evidence="4" id="KW-1185">Reference proteome</keyword>
<dbReference type="Gene3D" id="3.40.50.300">
    <property type="entry name" value="P-loop containing nucleotide triphosphate hydrolases"/>
    <property type="match status" value="1"/>
</dbReference>
<dbReference type="InterPro" id="IPR053137">
    <property type="entry name" value="NLR-like"/>
</dbReference>
<feature type="region of interest" description="Disordered" evidence="1">
    <location>
        <begin position="1"/>
        <end position="20"/>
    </location>
</feature>
<dbReference type="Gene3D" id="1.25.40.10">
    <property type="entry name" value="Tetratricopeptide repeat domain"/>
    <property type="match status" value="1"/>
</dbReference>
<dbReference type="PANTHER" id="PTHR46082">
    <property type="entry name" value="ATP/GTP-BINDING PROTEIN-RELATED"/>
    <property type="match status" value="1"/>
</dbReference>
<dbReference type="InterPro" id="IPR007111">
    <property type="entry name" value="NACHT_NTPase"/>
</dbReference>
<evidence type="ECO:0000256" key="1">
    <source>
        <dbReference type="SAM" id="MobiDB-lite"/>
    </source>
</evidence>
<name>A0ABR4LWJ4_9EURO</name>
<evidence type="ECO:0000259" key="2">
    <source>
        <dbReference type="Pfam" id="PF05729"/>
    </source>
</evidence>
<organism evidence="3 4">
    <name type="scientific">Aspergillus lucknowensis</name>
    <dbReference type="NCBI Taxonomy" id="176173"/>
    <lineage>
        <taxon>Eukaryota</taxon>
        <taxon>Fungi</taxon>
        <taxon>Dikarya</taxon>
        <taxon>Ascomycota</taxon>
        <taxon>Pezizomycotina</taxon>
        <taxon>Eurotiomycetes</taxon>
        <taxon>Eurotiomycetidae</taxon>
        <taxon>Eurotiales</taxon>
        <taxon>Aspergillaceae</taxon>
        <taxon>Aspergillus</taxon>
        <taxon>Aspergillus subgen. Nidulantes</taxon>
    </lineage>
</organism>
<sequence length="949" mass="108050">MKLPRRQKSRIRDPETPQGGLITLKKPKDPAVHDFNIIAIHGLETTSPRTWEHHKGDPKINWLTDDTMLPAAMPKAQIWAYNWTANFYNKSIEAPLHDHARHFLKEIKKELGPEPRPIIFVASCFGGLLLAKTLVEANEAKQDPGMDEGPYEYILRATVGILFLGTPFRGSSAASIAQWQVSMGRVLGRESSKGLVKSLNEHDEQLDEIRMKFTQLMRRPKLEMPIECVYETRKTRLLRRVVRGYPERMLTYLLPRTHLIVVHRSSACLDGYDALKSEATHALMNKFENAECQGYQAVRGSITTFASKAKLVQEKRLSTGARTYDTIPSAENMDFVGREEILNKLRDAIPPTKSETCRRYAITGLDGVGKTELALKAVYRLREDDEDCSIFWVRANNFEIFRKDYRKIADCLGIRWNDKDKFELIDKVNEELHKRSGRWLLVVDGADECEDILRKSVELPHSRRGSILLTAGNISIVHFLEATPVPLEGLGDAEALQLLKQGLIVGSDGHISSDDNDQDTVDLLNELAGLPLAIKLASTYLRESPTTVSKYLKIWRETDQNMIDRLCRQPDTEEEQSSNISTTSRRAVAASWLITLSHLRKTHPVYLECLRHLAFLSPKNIPISMLEAAMKVNLDDVIKALVSYFFVTKPSPGADTIDLHPLVQRAMKTWLERYGNIKKARTSTVDEIAKSNLPFPTQDSLGWWGRQLEHVEAALRETDDSVYDRSAWRLLYAVGQVKFLTGDYDGARRYHGRARQLERLKVAMAPNLAPGLRRQGRDEEAQKEYEEFISREREFLEEGHPSITAVQRNLACTSLLQGSYQRATAQYREALDTERRMLGEHHPCTISTMESVAFALKSDGKDAEVIDQYEGALRLKKTFLGRTNPSTIATMENLALMYQRRGMHNEARDLFVELLQVKERVFDKSHPSLLWSQRALDLARQRVQPVQPT</sequence>
<comment type="caution">
    <text evidence="3">The sequence shown here is derived from an EMBL/GenBank/DDBJ whole genome shotgun (WGS) entry which is preliminary data.</text>
</comment>
<dbReference type="GeneID" id="98147739"/>
<dbReference type="InterPro" id="IPR019734">
    <property type="entry name" value="TPR_rpt"/>
</dbReference>
<dbReference type="SUPFAM" id="SSF53474">
    <property type="entry name" value="alpha/beta-Hydrolases"/>
    <property type="match status" value="1"/>
</dbReference>
<dbReference type="EMBL" id="JBFXLQ010000012">
    <property type="protein sequence ID" value="KAL2868909.1"/>
    <property type="molecule type" value="Genomic_DNA"/>
</dbReference>
<dbReference type="Pfam" id="PF05729">
    <property type="entry name" value="NACHT"/>
    <property type="match status" value="1"/>
</dbReference>
<dbReference type="PANTHER" id="PTHR46082:SF6">
    <property type="entry name" value="AAA+ ATPASE DOMAIN-CONTAINING PROTEIN-RELATED"/>
    <property type="match status" value="1"/>
</dbReference>
<dbReference type="SUPFAM" id="SSF52540">
    <property type="entry name" value="P-loop containing nucleoside triphosphate hydrolases"/>
    <property type="match status" value="1"/>
</dbReference>
<dbReference type="Proteomes" id="UP001610432">
    <property type="component" value="Unassembled WGS sequence"/>
</dbReference>
<gene>
    <name evidence="3" type="ORF">BJX67DRAFT_379844</name>
</gene>
<reference evidence="3 4" key="1">
    <citation type="submission" date="2024-07" db="EMBL/GenBank/DDBJ databases">
        <title>Section-level genome sequencing and comparative genomics of Aspergillus sections Usti and Cavernicolus.</title>
        <authorList>
            <consortium name="Lawrence Berkeley National Laboratory"/>
            <person name="Nybo J.L."/>
            <person name="Vesth T.C."/>
            <person name="Theobald S."/>
            <person name="Frisvad J.C."/>
            <person name="Larsen T.O."/>
            <person name="Kjaerboelling I."/>
            <person name="Rothschild-Mancinelli K."/>
            <person name="Lyhne E.K."/>
            <person name="Kogle M.E."/>
            <person name="Barry K."/>
            <person name="Clum A."/>
            <person name="Na H."/>
            <person name="Ledsgaard L."/>
            <person name="Lin J."/>
            <person name="Lipzen A."/>
            <person name="Kuo A."/>
            <person name="Riley R."/>
            <person name="Mondo S."/>
            <person name="Labutti K."/>
            <person name="Haridas S."/>
            <person name="Pangalinan J."/>
            <person name="Salamov A.A."/>
            <person name="Simmons B.A."/>
            <person name="Magnuson J.K."/>
            <person name="Chen J."/>
            <person name="Drula E."/>
            <person name="Henrissat B."/>
            <person name="Wiebenga A."/>
            <person name="Lubbers R.J."/>
            <person name="Gomes A.C."/>
            <person name="Macurrencykelacurrency M.R."/>
            <person name="Stajich J."/>
            <person name="Grigoriev I.V."/>
            <person name="Mortensen U.H."/>
            <person name="De Vries R.P."/>
            <person name="Baker S.E."/>
            <person name="Andersen M.R."/>
        </authorList>
    </citation>
    <scope>NUCLEOTIDE SEQUENCE [LARGE SCALE GENOMIC DNA]</scope>
    <source>
        <strain evidence="3 4">CBS 449.75</strain>
    </source>
</reference>
<dbReference type="Pfam" id="PF13374">
    <property type="entry name" value="TPR_10"/>
    <property type="match status" value="2"/>
</dbReference>
<dbReference type="RefSeq" id="XP_070887888.1">
    <property type="nucleotide sequence ID" value="XM_071032667.1"/>
</dbReference>